<feature type="region of interest" description="Disordered" evidence="1">
    <location>
        <begin position="69"/>
        <end position="88"/>
    </location>
</feature>
<evidence type="ECO:0000256" key="1">
    <source>
        <dbReference type="SAM" id="MobiDB-lite"/>
    </source>
</evidence>
<feature type="domain" description="SERTA" evidence="2">
    <location>
        <begin position="105"/>
        <end position="153"/>
    </location>
</feature>
<accession>A0A0N5A7M2</accession>
<keyword evidence="3" id="KW-1185">Reference proteome</keyword>
<dbReference type="Proteomes" id="UP000046393">
    <property type="component" value="Unplaced"/>
</dbReference>
<dbReference type="PROSITE" id="PS51053">
    <property type="entry name" value="SERTA"/>
    <property type="match status" value="1"/>
</dbReference>
<organism evidence="3 4">
    <name type="scientific">Syphacia muris</name>
    <dbReference type="NCBI Taxonomy" id="451379"/>
    <lineage>
        <taxon>Eukaryota</taxon>
        <taxon>Metazoa</taxon>
        <taxon>Ecdysozoa</taxon>
        <taxon>Nematoda</taxon>
        <taxon>Chromadorea</taxon>
        <taxon>Rhabditida</taxon>
        <taxon>Spirurina</taxon>
        <taxon>Oxyuridomorpha</taxon>
        <taxon>Oxyuroidea</taxon>
        <taxon>Oxyuridae</taxon>
        <taxon>Syphacia</taxon>
    </lineage>
</organism>
<proteinExistence type="predicted"/>
<protein>
    <submittedName>
        <fullName evidence="4">SERTA domain-containing protein</fullName>
    </submittedName>
</protein>
<evidence type="ECO:0000313" key="3">
    <source>
        <dbReference type="Proteomes" id="UP000046393"/>
    </source>
</evidence>
<reference evidence="4" key="1">
    <citation type="submission" date="2017-02" db="UniProtKB">
        <authorList>
            <consortium name="WormBaseParasite"/>
        </authorList>
    </citation>
    <scope>IDENTIFICATION</scope>
</reference>
<evidence type="ECO:0000313" key="4">
    <source>
        <dbReference type="WBParaSite" id="SMUV_0000002701-mRNA-1"/>
    </source>
</evidence>
<sequence length="302" mass="33804">MVLNLSTVPSSCSSSVATTTDRDCLSCSSSNSWLVSPVVPLSTEFSVQNHWLQSSPYRFRGFSEPVVDSDSEDDDFSEGSSVSSEGASSFDAHSMYSYQSELDTLNERRREMLRLSISKIQTMNASNAFVSLRKSLLIFNTMKSLQRELDECDQDVHSSLMEGSEEAPCDDCIFEDGDGDEGLWDFERDVPSFSDRATENRSVYDGNADNYEFQGTITDAIRLTNMGLLGGTLDSEERNNKFNNSLWQFNNYSLIDDYLGSLDVWENADYNPLNNCNLSESEIMHMFGPSLDMANTQILTLA</sequence>
<dbReference type="AlphaFoldDB" id="A0A0N5A7M2"/>
<feature type="compositionally biased region" description="Low complexity" evidence="1">
    <location>
        <begin position="78"/>
        <end position="88"/>
    </location>
</feature>
<evidence type="ECO:0000259" key="2">
    <source>
        <dbReference type="PROSITE" id="PS51053"/>
    </source>
</evidence>
<dbReference type="WBParaSite" id="SMUV_0000002701-mRNA-1">
    <property type="protein sequence ID" value="SMUV_0000002701-mRNA-1"/>
    <property type="gene ID" value="SMUV_0000002701"/>
</dbReference>
<dbReference type="InterPro" id="IPR009263">
    <property type="entry name" value="SERTA_dom"/>
</dbReference>
<name>A0A0N5A7M2_9BILA</name>